<reference evidence="9" key="1">
    <citation type="submission" date="2020-06" db="EMBL/GenBank/DDBJ databases">
        <title>Whole Genome Sequence of Bradyrhizobium sp. Strain 1S1.</title>
        <authorList>
            <person name="Bromfield E.S.P."/>
            <person name="Cloutier S."/>
        </authorList>
    </citation>
    <scope>NUCLEOTIDE SEQUENCE [LARGE SCALE GENOMIC DNA]</scope>
    <source>
        <strain evidence="9">1S1</strain>
    </source>
</reference>
<proteinExistence type="predicted"/>
<evidence type="ECO:0000256" key="2">
    <source>
        <dbReference type="ARBA" id="ARBA00022612"/>
    </source>
</evidence>
<keyword evidence="3" id="KW-0645">Protease</keyword>
<name>A0A974A0K0_9BRAD</name>
<sequence>MLKRNQNLTRQDIKPDDDESYEDFMDRCSDGIGDEDVCQIIWDNRAAEGIRFKTTAAKVNGLEFVLSDETPDRMDDVIMSDGWDLSNFKRNPIALFGHQSSFPIGKWKNVRVVDKQLRGTLELAPDGTSDRIDEIRRLIEADILRAVSVGFRPKESKPRAESDYGVFFTKSELVETSVVSVPANPNALAVAKALKLSPATIDLVFAGKGATDGIKRRGITGGQADNSSTGRKGTTMSFAQRIIAAEQRVNALRDQLAAHWEKTDETNVSDDQLKIATDLNEKIEREEKTLEALRGTEKSLGQQSDDGRTVVLSRGATAATTHQPARPFNLPKKKVEPIELLVRAGTVQLFAHIHRKPVDAMMREIYGDDEQTRAVLDWATRAATAPAMTTVTGWAAELLQQIVTDFMQTLMPKSVFPRLSSLGLSLEFGRNGRIIIPTRSLTPTIAGSFVGEGMPIPVRQGAFTSQTLTPKKMAVITTWTKEIDEHSVPAIEGLLRDAISQDTAISLDSILLDTNPATLIRPPGILNGITPLTPTAGGGFGALVGDIKQLTGALLTGTKGNVRNPAWLMNPQQVNSISLTAAPGVGAFPFREEVSRGQLGGWPIIDSGTVPLGEVVVIDAADFVAVGGEAPRFEISDQATLHLEDTAPADIVSGAAPGTPATPVKSLWQTDSLALRLILPINWTIRRPGVVAVVSGVTW</sequence>
<evidence type="ECO:0000256" key="4">
    <source>
        <dbReference type="ARBA" id="ARBA00022801"/>
    </source>
</evidence>
<evidence type="ECO:0000256" key="1">
    <source>
        <dbReference type="ARBA" id="ARBA00004328"/>
    </source>
</evidence>
<comment type="caution">
    <text evidence="9">The sequence shown here is derived from an EMBL/GenBank/DDBJ whole genome shotgun (WGS) entry which is preliminary data.</text>
</comment>
<accession>A0A974A0K0</accession>
<evidence type="ECO:0000256" key="3">
    <source>
        <dbReference type="ARBA" id="ARBA00022670"/>
    </source>
</evidence>
<feature type="compositionally biased region" description="Polar residues" evidence="6">
    <location>
        <begin position="1"/>
        <end position="10"/>
    </location>
</feature>
<dbReference type="EMBL" id="JAAOLE020000001">
    <property type="protein sequence ID" value="NVI43647.1"/>
    <property type="molecule type" value="Genomic_DNA"/>
</dbReference>
<protein>
    <submittedName>
        <fullName evidence="9">Phage major capsid protein</fullName>
    </submittedName>
</protein>
<evidence type="ECO:0000313" key="9">
    <source>
        <dbReference type="EMBL" id="NVI43647.1"/>
    </source>
</evidence>
<evidence type="ECO:0000259" key="7">
    <source>
        <dbReference type="Pfam" id="PF04586"/>
    </source>
</evidence>
<dbReference type="Pfam" id="PF04586">
    <property type="entry name" value="Peptidase_S78"/>
    <property type="match status" value="1"/>
</dbReference>
<evidence type="ECO:0000256" key="6">
    <source>
        <dbReference type="SAM" id="MobiDB-lite"/>
    </source>
</evidence>
<comment type="subcellular location">
    <subcellularLocation>
        <location evidence="1">Virion</location>
    </subcellularLocation>
</comment>
<keyword evidence="2" id="KW-1188">Viral release from host cell</keyword>
<evidence type="ECO:0000256" key="5">
    <source>
        <dbReference type="SAM" id="Coils"/>
    </source>
</evidence>
<feature type="domain" description="Phage capsid-like C-terminal" evidence="8">
    <location>
        <begin position="400"/>
        <end position="624"/>
    </location>
</feature>
<dbReference type="RefSeq" id="WP_166208406.1">
    <property type="nucleotide sequence ID" value="NZ_CP088285.1"/>
</dbReference>
<dbReference type="GO" id="GO:0006508">
    <property type="term" value="P:proteolysis"/>
    <property type="evidence" value="ECO:0007669"/>
    <property type="project" value="UniProtKB-KW"/>
</dbReference>
<dbReference type="InterPro" id="IPR054612">
    <property type="entry name" value="Phage_capsid-like_C"/>
</dbReference>
<evidence type="ECO:0000259" key="8">
    <source>
        <dbReference type="Pfam" id="PF05065"/>
    </source>
</evidence>
<dbReference type="NCBIfam" id="TIGR01554">
    <property type="entry name" value="major_cap_HK97"/>
    <property type="match status" value="1"/>
</dbReference>
<dbReference type="SUPFAM" id="SSF56563">
    <property type="entry name" value="Major capsid protein gp5"/>
    <property type="match status" value="1"/>
</dbReference>
<dbReference type="GO" id="GO:0008233">
    <property type="term" value="F:peptidase activity"/>
    <property type="evidence" value="ECO:0007669"/>
    <property type="project" value="UniProtKB-KW"/>
</dbReference>
<feature type="domain" description="Prohead serine protease" evidence="7">
    <location>
        <begin position="72"/>
        <end position="190"/>
    </location>
</feature>
<dbReference type="AlphaFoldDB" id="A0A974A0K0"/>
<dbReference type="InterPro" id="IPR024455">
    <property type="entry name" value="Phage_capsid"/>
</dbReference>
<feature type="region of interest" description="Disordered" evidence="6">
    <location>
        <begin position="1"/>
        <end position="21"/>
    </location>
</feature>
<gene>
    <name evidence="9" type="ORF">HAP48_011960</name>
</gene>
<feature type="coiled-coil region" evidence="5">
    <location>
        <begin position="273"/>
        <end position="303"/>
    </location>
</feature>
<organism evidence="9">
    <name type="scientific">Bradyrhizobium septentrionale</name>
    <dbReference type="NCBI Taxonomy" id="1404411"/>
    <lineage>
        <taxon>Bacteria</taxon>
        <taxon>Pseudomonadati</taxon>
        <taxon>Pseudomonadota</taxon>
        <taxon>Alphaproteobacteria</taxon>
        <taxon>Hyphomicrobiales</taxon>
        <taxon>Nitrobacteraceae</taxon>
        <taxon>Bradyrhizobium</taxon>
    </lineage>
</organism>
<dbReference type="Pfam" id="PF05065">
    <property type="entry name" value="Phage_capsid"/>
    <property type="match status" value="1"/>
</dbReference>
<keyword evidence="4" id="KW-0378">Hydrolase</keyword>
<dbReference type="InterPro" id="IPR054613">
    <property type="entry name" value="Peptidase_S78_dom"/>
</dbReference>
<keyword evidence="5" id="KW-0175">Coiled coil</keyword>